<name>D9SFR9_GALCS</name>
<keyword evidence="4 7" id="KW-0479">Metal-binding</keyword>
<comment type="pathway">
    <text evidence="2 7">Secondary metabolite metabolism; methylglyoxal degradation; (R)-lactate from methylglyoxal: step 2/2.</text>
</comment>
<dbReference type="GO" id="GO:0004416">
    <property type="term" value="F:hydroxyacylglutathione hydrolase activity"/>
    <property type="evidence" value="ECO:0007669"/>
    <property type="project" value="UniProtKB-UniRule"/>
</dbReference>
<dbReference type="PIRSF" id="PIRSF005457">
    <property type="entry name" value="Glx"/>
    <property type="match status" value="1"/>
</dbReference>
<dbReference type="SUPFAM" id="SSF56281">
    <property type="entry name" value="Metallo-hydrolase/oxidoreductase"/>
    <property type="match status" value="1"/>
</dbReference>
<dbReference type="PANTHER" id="PTHR43705:SF1">
    <property type="entry name" value="HYDROXYACYLGLUTATHIONE HYDROLASE GLOB"/>
    <property type="match status" value="1"/>
</dbReference>
<proteinExistence type="inferred from homology"/>
<dbReference type="UniPathway" id="UPA00619">
    <property type="reaction ID" value="UER00676"/>
</dbReference>
<dbReference type="KEGG" id="gca:Galf_1340"/>
<evidence type="ECO:0000259" key="8">
    <source>
        <dbReference type="SMART" id="SM00849"/>
    </source>
</evidence>
<reference evidence="9 10" key="1">
    <citation type="submission" date="2010-08" db="EMBL/GenBank/DDBJ databases">
        <title>Complete sequence of Gallionella capsiferriformans ES-2.</title>
        <authorList>
            <consortium name="US DOE Joint Genome Institute"/>
            <person name="Lucas S."/>
            <person name="Copeland A."/>
            <person name="Lapidus A."/>
            <person name="Cheng J.-F."/>
            <person name="Bruce D."/>
            <person name="Goodwin L."/>
            <person name="Pitluck S."/>
            <person name="Chertkov O."/>
            <person name="Davenport K.W."/>
            <person name="Detter J.C."/>
            <person name="Han C."/>
            <person name="Tapia R."/>
            <person name="Land M."/>
            <person name="Hauser L."/>
            <person name="Chang Y.-J."/>
            <person name="Jeffries C."/>
            <person name="Kyrpides N."/>
            <person name="Ivanova N."/>
            <person name="Mikhailova N."/>
            <person name="Shelobolina E.S."/>
            <person name="Picardal F."/>
            <person name="Roden E."/>
            <person name="Emerson D."/>
            <person name="Woyke T."/>
        </authorList>
    </citation>
    <scope>NUCLEOTIDE SEQUENCE [LARGE SCALE GENOMIC DNA]</scope>
    <source>
        <strain evidence="9 10">ES-2</strain>
    </source>
</reference>
<dbReference type="InterPro" id="IPR001279">
    <property type="entry name" value="Metallo-B-lactamas"/>
</dbReference>
<dbReference type="InterPro" id="IPR032282">
    <property type="entry name" value="HAGH_C"/>
</dbReference>
<evidence type="ECO:0000256" key="6">
    <source>
        <dbReference type="ARBA" id="ARBA00022833"/>
    </source>
</evidence>
<dbReference type="InterPro" id="IPR017782">
    <property type="entry name" value="Hydroxyacylglutathione_Hdrlase"/>
</dbReference>
<evidence type="ECO:0000256" key="4">
    <source>
        <dbReference type="ARBA" id="ARBA00022723"/>
    </source>
</evidence>
<feature type="binding site" evidence="7">
    <location>
        <position position="111"/>
    </location>
    <ligand>
        <name>Zn(2+)</name>
        <dbReference type="ChEBI" id="CHEBI:29105"/>
        <label>1</label>
    </ligand>
</feature>
<keyword evidence="6 7" id="KW-0862">Zinc</keyword>
<keyword evidence="10" id="KW-1185">Reference proteome</keyword>
<evidence type="ECO:0000256" key="3">
    <source>
        <dbReference type="ARBA" id="ARBA00006759"/>
    </source>
</evidence>
<sequence length="257" mass="28346">MYKITALPAFQDNYIWAIHNDSEAVVVDPGDAVPVLAYLAENNLKLTGIFCTHRHHDHVGGIEKLRAVYNVAVYGRRHEKNPHITHALLEGEQVRLDAFGLVFDIMEIPGHLDDHIAFFAQNAVPPLLFCGDVLFGAGCGKSFEGSVAQLHHSLQRISMLPEATLAYCAHEYTASNLRFAAVCEPDNAALKIRIADTARLRAANLSTVPSTLALEKATNPFLRCTETAIIRSLQQRGLTDTSEAAVFAALRQWRDSF</sequence>
<gene>
    <name evidence="7" type="primary">gloB</name>
    <name evidence="9" type="ordered locus">Galf_1340</name>
</gene>
<dbReference type="GO" id="GO:0046872">
    <property type="term" value="F:metal ion binding"/>
    <property type="evidence" value="ECO:0007669"/>
    <property type="project" value="UniProtKB-KW"/>
</dbReference>
<evidence type="ECO:0000256" key="1">
    <source>
        <dbReference type="ARBA" id="ARBA00001623"/>
    </source>
</evidence>
<feature type="binding site" evidence="7">
    <location>
        <position position="53"/>
    </location>
    <ligand>
        <name>Zn(2+)</name>
        <dbReference type="ChEBI" id="CHEBI:29105"/>
        <label>1</label>
    </ligand>
</feature>
<dbReference type="EMBL" id="CP002159">
    <property type="protein sequence ID" value="ADL55366.1"/>
    <property type="molecule type" value="Genomic_DNA"/>
</dbReference>
<dbReference type="InterPro" id="IPR050110">
    <property type="entry name" value="Glyoxalase_II_hydrolase"/>
</dbReference>
<dbReference type="STRING" id="395494.Galf_1340"/>
<dbReference type="GO" id="GO:0019243">
    <property type="term" value="P:methylglyoxal catabolic process to D-lactate via S-lactoyl-glutathione"/>
    <property type="evidence" value="ECO:0007669"/>
    <property type="project" value="UniProtKB-UniRule"/>
</dbReference>
<dbReference type="OrthoDB" id="9802248at2"/>
<organism evidence="9 10">
    <name type="scientific">Gallionella capsiferriformans (strain ES-2)</name>
    <name type="common">Gallionella ferruginea capsiferriformans (strain ES-2)</name>
    <dbReference type="NCBI Taxonomy" id="395494"/>
    <lineage>
        <taxon>Bacteria</taxon>
        <taxon>Pseudomonadati</taxon>
        <taxon>Pseudomonadota</taxon>
        <taxon>Betaproteobacteria</taxon>
        <taxon>Nitrosomonadales</taxon>
        <taxon>Gallionellaceae</taxon>
        <taxon>Gallionella</taxon>
    </lineage>
</organism>
<protein>
    <recommendedName>
        <fullName evidence="7">Hydroxyacylglutathione hydrolase</fullName>
        <ecNumber evidence="7">3.1.2.6</ecNumber>
    </recommendedName>
    <alternativeName>
        <fullName evidence="7">Glyoxalase II</fullName>
        <shortName evidence="7">Glx II</shortName>
    </alternativeName>
</protein>
<dbReference type="AlphaFoldDB" id="D9SFR9"/>
<evidence type="ECO:0000313" key="9">
    <source>
        <dbReference type="EMBL" id="ADL55366.1"/>
    </source>
</evidence>
<feature type="binding site" evidence="7">
    <location>
        <position position="55"/>
    </location>
    <ligand>
        <name>Zn(2+)</name>
        <dbReference type="ChEBI" id="CHEBI:29105"/>
        <label>1</label>
    </ligand>
</feature>
<keyword evidence="5 7" id="KW-0378">Hydrolase</keyword>
<feature type="domain" description="Metallo-beta-lactamase" evidence="8">
    <location>
        <begin position="12"/>
        <end position="170"/>
    </location>
</feature>
<dbReference type="eggNOG" id="COG0491">
    <property type="taxonomic scope" value="Bacteria"/>
</dbReference>
<dbReference type="InterPro" id="IPR036866">
    <property type="entry name" value="RibonucZ/Hydroxyglut_hydro"/>
</dbReference>
<dbReference type="EC" id="3.1.2.6" evidence="7"/>
<comment type="function">
    <text evidence="7">Thiolesterase that catalyzes the hydrolysis of S-D-lactoyl-glutathione to form glutathione and D-lactic acid.</text>
</comment>
<dbReference type="SMART" id="SM00849">
    <property type="entry name" value="Lactamase_B"/>
    <property type="match status" value="1"/>
</dbReference>
<dbReference type="Pfam" id="PF16123">
    <property type="entry name" value="HAGH_C"/>
    <property type="match status" value="1"/>
</dbReference>
<comment type="subunit">
    <text evidence="7">Monomer.</text>
</comment>
<dbReference type="CDD" id="cd07723">
    <property type="entry name" value="hydroxyacylglutathione_hydrolase_MBL-fold"/>
    <property type="match status" value="1"/>
</dbReference>
<feature type="binding site" evidence="7">
    <location>
        <position position="170"/>
    </location>
    <ligand>
        <name>Zn(2+)</name>
        <dbReference type="ChEBI" id="CHEBI:29105"/>
        <label>2</label>
    </ligand>
</feature>
<dbReference type="HOGENOM" id="CLU_030571_4_1_4"/>
<dbReference type="PANTHER" id="PTHR43705">
    <property type="entry name" value="HYDROXYACYLGLUTATHIONE HYDROLASE"/>
    <property type="match status" value="1"/>
</dbReference>
<dbReference type="RefSeq" id="WP_013293305.1">
    <property type="nucleotide sequence ID" value="NC_014394.1"/>
</dbReference>
<feature type="binding site" evidence="7">
    <location>
        <position position="132"/>
    </location>
    <ligand>
        <name>Zn(2+)</name>
        <dbReference type="ChEBI" id="CHEBI:29105"/>
        <label>2</label>
    </ligand>
</feature>
<evidence type="ECO:0000256" key="2">
    <source>
        <dbReference type="ARBA" id="ARBA00004963"/>
    </source>
</evidence>
<evidence type="ECO:0000256" key="7">
    <source>
        <dbReference type="HAMAP-Rule" id="MF_01374"/>
    </source>
</evidence>
<comment type="similarity">
    <text evidence="3 7">Belongs to the metallo-beta-lactamase superfamily. Glyoxalase II family.</text>
</comment>
<dbReference type="NCBIfam" id="TIGR03413">
    <property type="entry name" value="GSH_gloB"/>
    <property type="match status" value="1"/>
</dbReference>
<dbReference type="InterPro" id="IPR035680">
    <property type="entry name" value="Clx_II_MBL"/>
</dbReference>
<feature type="binding site" evidence="7">
    <location>
        <position position="58"/>
    </location>
    <ligand>
        <name>Zn(2+)</name>
        <dbReference type="ChEBI" id="CHEBI:29105"/>
        <label>2</label>
    </ligand>
</feature>
<comment type="cofactor">
    <cofactor evidence="7">
        <name>Zn(2+)</name>
        <dbReference type="ChEBI" id="CHEBI:29105"/>
    </cofactor>
    <text evidence="7">Binds 2 Zn(2+) ions per subunit.</text>
</comment>
<evidence type="ECO:0000256" key="5">
    <source>
        <dbReference type="ARBA" id="ARBA00022801"/>
    </source>
</evidence>
<comment type="catalytic activity">
    <reaction evidence="1 7">
        <text>an S-(2-hydroxyacyl)glutathione + H2O = a 2-hydroxy carboxylate + glutathione + H(+)</text>
        <dbReference type="Rhea" id="RHEA:21864"/>
        <dbReference type="ChEBI" id="CHEBI:15377"/>
        <dbReference type="ChEBI" id="CHEBI:15378"/>
        <dbReference type="ChEBI" id="CHEBI:57925"/>
        <dbReference type="ChEBI" id="CHEBI:58896"/>
        <dbReference type="ChEBI" id="CHEBI:71261"/>
        <dbReference type="EC" id="3.1.2.6"/>
    </reaction>
</comment>
<dbReference type="Gene3D" id="3.60.15.10">
    <property type="entry name" value="Ribonuclease Z/Hydroxyacylglutathione hydrolase-like"/>
    <property type="match status" value="1"/>
</dbReference>
<dbReference type="HAMAP" id="MF_01374">
    <property type="entry name" value="Glyoxalase_2"/>
    <property type="match status" value="1"/>
</dbReference>
<accession>D9SFR9</accession>
<evidence type="ECO:0000313" key="10">
    <source>
        <dbReference type="Proteomes" id="UP000001235"/>
    </source>
</evidence>
<feature type="binding site" evidence="7">
    <location>
        <position position="57"/>
    </location>
    <ligand>
        <name>Zn(2+)</name>
        <dbReference type="ChEBI" id="CHEBI:29105"/>
        <label>2</label>
    </ligand>
</feature>
<feature type="binding site" evidence="7">
    <location>
        <position position="132"/>
    </location>
    <ligand>
        <name>Zn(2+)</name>
        <dbReference type="ChEBI" id="CHEBI:29105"/>
        <label>1</label>
    </ligand>
</feature>
<dbReference type="Proteomes" id="UP000001235">
    <property type="component" value="Chromosome"/>
</dbReference>
<dbReference type="Pfam" id="PF00753">
    <property type="entry name" value="Lactamase_B"/>
    <property type="match status" value="1"/>
</dbReference>